<dbReference type="EMBL" id="MU069967">
    <property type="protein sequence ID" value="KAF5831200.1"/>
    <property type="molecule type" value="Genomic_DNA"/>
</dbReference>
<gene>
    <name evidence="2" type="ORF">DUNSADRAFT_13458</name>
</gene>
<evidence type="ECO:0000313" key="2">
    <source>
        <dbReference type="EMBL" id="KAF5831200.1"/>
    </source>
</evidence>
<organism evidence="2 3">
    <name type="scientific">Dunaliella salina</name>
    <name type="common">Green alga</name>
    <name type="synonym">Protococcus salinus</name>
    <dbReference type="NCBI Taxonomy" id="3046"/>
    <lineage>
        <taxon>Eukaryota</taxon>
        <taxon>Viridiplantae</taxon>
        <taxon>Chlorophyta</taxon>
        <taxon>core chlorophytes</taxon>
        <taxon>Chlorophyceae</taxon>
        <taxon>CS clade</taxon>
        <taxon>Chlamydomonadales</taxon>
        <taxon>Dunaliellaceae</taxon>
        <taxon>Dunaliella</taxon>
    </lineage>
</organism>
<proteinExistence type="predicted"/>
<protein>
    <recommendedName>
        <fullName evidence="1">Helicase/UvrB N-terminal domain-containing protein</fullName>
    </recommendedName>
</protein>
<dbReference type="Proteomes" id="UP000815325">
    <property type="component" value="Unassembled WGS sequence"/>
</dbReference>
<reference evidence="2" key="1">
    <citation type="submission" date="2017-08" db="EMBL/GenBank/DDBJ databases">
        <authorList>
            <person name="Polle J.E."/>
            <person name="Barry K."/>
            <person name="Cushman J."/>
            <person name="Schmutz J."/>
            <person name="Tran D."/>
            <person name="Hathwaick L.T."/>
            <person name="Yim W.C."/>
            <person name="Jenkins J."/>
            <person name="Mckie-Krisberg Z.M."/>
            <person name="Prochnik S."/>
            <person name="Lindquist E."/>
            <person name="Dockter R.B."/>
            <person name="Adam C."/>
            <person name="Molina H."/>
            <person name="Bunkerborg J."/>
            <person name="Jin E."/>
            <person name="Buchheim M."/>
            <person name="Magnuson J."/>
        </authorList>
    </citation>
    <scope>NUCLEOTIDE SEQUENCE</scope>
    <source>
        <strain evidence="2">CCAP 19/18</strain>
    </source>
</reference>
<dbReference type="SUPFAM" id="SSF52540">
    <property type="entry name" value="P-loop containing nucleoside triphosphate hydrolases"/>
    <property type="match status" value="1"/>
</dbReference>
<evidence type="ECO:0000313" key="3">
    <source>
        <dbReference type="Proteomes" id="UP000815325"/>
    </source>
</evidence>
<comment type="caution">
    <text evidence="2">The sequence shown here is derived from an EMBL/GenBank/DDBJ whole genome shotgun (WGS) entry which is preliminary data.</text>
</comment>
<dbReference type="InterPro" id="IPR006935">
    <property type="entry name" value="Helicase/UvrB_N"/>
</dbReference>
<dbReference type="Pfam" id="PF04851">
    <property type="entry name" value="ResIII"/>
    <property type="match status" value="1"/>
</dbReference>
<evidence type="ECO:0000259" key="1">
    <source>
        <dbReference type="Pfam" id="PF04851"/>
    </source>
</evidence>
<feature type="domain" description="Helicase/UvrB N-terminal" evidence="1">
    <location>
        <begin position="293"/>
        <end position="369"/>
    </location>
</feature>
<sequence length="402" mass="43501">MAPVGRTMYETAAAVQKACESVGATDLVPNLAAYYAILLHALEPTAPEAEPGQFRAACRELLLPGVTVYTPEMEEQEFEREPVPLADGEAAKVVDVGSGLSTDDWNEIDDKGVVNSVKSSTGYKLMGELQPYQPASELQAAALPSSKLFHLFYVLSQKGMHADSWKKVTKACFPTEYADIKADKAKAKELQSTPKDTLLQELKAERSTGASYALTWFNRLSNCVEGGGTVKEQAAQLLAVMKDAVLGGQGSLQWSSAQVCLESASPTVKQTAKDELWSSANSVISTGGKPMRYPQQQEIIDMVQEHLEGAKATTSPQPLHVILSTPTGSGKTFTAVMLHLHLLKQHYPDQILVYSVPTKQVLKRVGQECEAHGVIYWTAAKDGKEHQVGVGVLLCLNAVSRL</sequence>
<name>A0ABQ7G9C0_DUNSA</name>
<dbReference type="Gene3D" id="3.40.50.300">
    <property type="entry name" value="P-loop containing nucleotide triphosphate hydrolases"/>
    <property type="match status" value="1"/>
</dbReference>
<keyword evidence="3" id="KW-1185">Reference proteome</keyword>
<accession>A0ABQ7G9C0</accession>
<dbReference type="InterPro" id="IPR027417">
    <property type="entry name" value="P-loop_NTPase"/>
</dbReference>